<proteinExistence type="predicted"/>
<evidence type="ECO:0000313" key="2">
    <source>
        <dbReference type="Proteomes" id="UP001356170"/>
    </source>
</evidence>
<dbReference type="CDD" id="cd07818">
    <property type="entry name" value="SRPBCC_1"/>
    <property type="match status" value="1"/>
</dbReference>
<dbReference type="Pfam" id="PF10604">
    <property type="entry name" value="Polyketide_cyc2"/>
    <property type="match status" value="1"/>
</dbReference>
<dbReference type="Gene3D" id="3.30.530.20">
    <property type="match status" value="1"/>
</dbReference>
<comment type="caution">
    <text evidence="1">The sequence shown here is derived from an EMBL/GenBank/DDBJ whole genome shotgun (WGS) entry which is preliminary data.</text>
</comment>
<keyword evidence="2" id="KW-1185">Reference proteome</keyword>
<sequence length="179" mass="19564">MFKRILVLVAVLVAVVLAYTAFQPNTYSVTRTSQPIKATPAEVFAQIQDFHNWGQWSPWHQLDPNMKQTYDGPLNGTGAVYSWESPQEGVGSGRMEILAVTAPSDVKIKLDFLQPMTSSAITDFKIAQTESGGAQVTWTLSGDADFMTKMMSGLGLLDDMIGKDFEKGLAQLKTVAEGK</sequence>
<organism evidence="1 2">
    <name type="scientific">Aquilutibacter rugosus</name>
    <dbReference type="NCBI Taxonomy" id="3115820"/>
    <lineage>
        <taxon>Bacteria</taxon>
        <taxon>Pseudomonadati</taxon>
        <taxon>Pseudomonadota</taxon>
        <taxon>Gammaproteobacteria</taxon>
        <taxon>Lysobacterales</taxon>
        <taxon>Lysobacteraceae</taxon>
        <taxon>Aquilutibacter</taxon>
    </lineage>
</organism>
<dbReference type="InterPro" id="IPR019587">
    <property type="entry name" value="Polyketide_cyclase/dehydratase"/>
</dbReference>
<accession>A0ABU7UZ67</accession>
<dbReference type="EMBL" id="JAZHBO010000001">
    <property type="protein sequence ID" value="MEF2155333.1"/>
    <property type="molecule type" value="Genomic_DNA"/>
</dbReference>
<protein>
    <submittedName>
        <fullName evidence="1">SRPBCC family protein</fullName>
    </submittedName>
</protein>
<reference evidence="1 2" key="1">
    <citation type="submission" date="2024-01" db="EMBL/GenBank/DDBJ databases">
        <title>Novel species of the genus Luteimonas isolated from rivers.</title>
        <authorList>
            <person name="Lu H."/>
        </authorList>
    </citation>
    <scope>NUCLEOTIDE SEQUENCE [LARGE SCALE GENOMIC DNA]</scope>
    <source>
        <strain evidence="1 2">FXH3W</strain>
    </source>
</reference>
<dbReference type="InterPro" id="IPR023393">
    <property type="entry name" value="START-like_dom_sf"/>
</dbReference>
<dbReference type="SUPFAM" id="SSF55961">
    <property type="entry name" value="Bet v1-like"/>
    <property type="match status" value="1"/>
</dbReference>
<name>A0ABU7UZ67_9GAMM</name>
<dbReference type="Proteomes" id="UP001356170">
    <property type="component" value="Unassembled WGS sequence"/>
</dbReference>
<gene>
    <name evidence="1" type="ORF">V3390_03680</name>
</gene>
<dbReference type="RefSeq" id="WP_331703397.1">
    <property type="nucleotide sequence ID" value="NZ_JAZHBO010000001.1"/>
</dbReference>
<evidence type="ECO:0000313" key="1">
    <source>
        <dbReference type="EMBL" id="MEF2155333.1"/>
    </source>
</evidence>